<evidence type="ECO:0000256" key="1">
    <source>
        <dbReference type="ARBA" id="ARBA00022618"/>
    </source>
</evidence>
<organism evidence="6 7">
    <name type="scientific">Ligilactobacillus ceti DSM 22408</name>
    <dbReference type="NCBI Taxonomy" id="1122146"/>
    <lineage>
        <taxon>Bacteria</taxon>
        <taxon>Bacillati</taxon>
        <taxon>Bacillota</taxon>
        <taxon>Bacilli</taxon>
        <taxon>Lactobacillales</taxon>
        <taxon>Lactobacillaceae</taxon>
        <taxon>Ligilactobacillus</taxon>
    </lineage>
</organism>
<proteinExistence type="inferred from homology"/>
<dbReference type="STRING" id="1122146.IV53_GL000926"/>
<evidence type="ECO:0000256" key="5">
    <source>
        <dbReference type="HAMAP-Rule" id="MF_01197"/>
    </source>
</evidence>
<protein>
    <recommendedName>
        <fullName evidence="5">Cell division protein SepF</fullName>
    </recommendedName>
</protein>
<dbReference type="InterPro" id="IPR007561">
    <property type="entry name" value="Cell_div_SepF/SepF-rel"/>
</dbReference>
<comment type="function">
    <text evidence="4 5">Cell division protein that is part of the divisome complex and is recruited early to the Z-ring. Probably stimulates Z-ring formation, perhaps through the cross-linking of FtsZ protofilaments. Its function overlaps with FtsA.</text>
</comment>
<evidence type="ECO:0000256" key="2">
    <source>
        <dbReference type="ARBA" id="ARBA00023210"/>
    </source>
</evidence>
<name>A0A0R2KPX3_9LACO</name>
<keyword evidence="3 5" id="KW-0131">Cell cycle</keyword>
<keyword evidence="7" id="KW-1185">Reference proteome</keyword>
<reference evidence="6 7" key="1">
    <citation type="journal article" date="2015" name="Genome Announc.">
        <title>Expanding the biotechnology potential of lactobacilli through comparative genomics of 213 strains and associated genera.</title>
        <authorList>
            <person name="Sun Z."/>
            <person name="Harris H.M."/>
            <person name="McCann A."/>
            <person name="Guo C."/>
            <person name="Argimon S."/>
            <person name="Zhang W."/>
            <person name="Yang X."/>
            <person name="Jeffery I.B."/>
            <person name="Cooney J.C."/>
            <person name="Kagawa T.F."/>
            <person name="Liu W."/>
            <person name="Song Y."/>
            <person name="Salvetti E."/>
            <person name="Wrobel A."/>
            <person name="Rasinkangas P."/>
            <person name="Parkhill J."/>
            <person name="Rea M.C."/>
            <person name="O'Sullivan O."/>
            <person name="Ritari J."/>
            <person name="Douillard F.P."/>
            <person name="Paul Ross R."/>
            <person name="Yang R."/>
            <person name="Briner A.E."/>
            <person name="Felis G.E."/>
            <person name="de Vos W.M."/>
            <person name="Barrangou R."/>
            <person name="Klaenhammer T.R."/>
            <person name="Caufield P.W."/>
            <person name="Cui Y."/>
            <person name="Zhang H."/>
            <person name="O'Toole P.W."/>
        </authorList>
    </citation>
    <scope>NUCLEOTIDE SEQUENCE [LARGE SCALE GENOMIC DNA]</scope>
    <source>
        <strain evidence="6 7">DSM 22408</strain>
    </source>
</reference>
<accession>A0A0R2KPX3</accession>
<comment type="caution">
    <text evidence="6">The sequence shown here is derived from an EMBL/GenBank/DDBJ whole genome shotgun (WGS) entry which is preliminary data.</text>
</comment>
<dbReference type="PATRIC" id="fig|1122146.4.peg.961"/>
<dbReference type="Gene3D" id="3.30.110.150">
    <property type="entry name" value="SepF-like protein"/>
    <property type="match status" value="1"/>
</dbReference>
<keyword evidence="1 5" id="KW-0132">Cell division</keyword>
<dbReference type="InterPro" id="IPR038594">
    <property type="entry name" value="SepF-like_sf"/>
</dbReference>
<keyword evidence="5" id="KW-0963">Cytoplasm</keyword>
<dbReference type="eggNOG" id="COG1799">
    <property type="taxonomic scope" value="Bacteria"/>
</dbReference>
<dbReference type="InterPro" id="IPR023052">
    <property type="entry name" value="Cell_div_SepF"/>
</dbReference>
<evidence type="ECO:0000313" key="7">
    <source>
        <dbReference type="Proteomes" id="UP000051500"/>
    </source>
</evidence>
<dbReference type="AlphaFoldDB" id="A0A0R2KPX3"/>
<comment type="subcellular location">
    <subcellularLocation>
        <location evidence="5">Cytoplasm</location>
    </subcellularLocation>
    <text evidence="5">Localizes to the division site, in a FtsZ-dependent manner.</text>
</comment>
<evidence type="ECO:0000256" key="4">
    <source>
        <dbReference type="ARBA" id="ARBA00044936"/>
    </source>
</evidence>
<evidence type="ECO:0000256" key="3">
    <source>
        <dbReference type="ARBA" id="ARBA00023306"/>
    </source>
</evidence>
<dbReference type="PANTHER" id="PTHR35798:SF1">
    <property type="entry name" value="CELL DIVISION PROTEIN SEPF"/>
    <property type="match status" value="1"/>
</dbReference>
<dbReference type="Proteomes" id="UP000051500">
    <property type="component" value="Unassembled WGS sequence"/>
</dbReference>
<comment type="subunit">
    <text evidence="5">Homodimer. Interacts with FtsZ.</text>
</comment>
<comment type="similarity">
    <text evidence="5">Belongs to the SepF family.</text>
</comment>
<evidence type="ECO:0000313" key="6">
    <source>
        <dbReference type="EMBL" id="KRN88956.1"/>
    </source>
</evidence>
<dbReference type="OrthoDB" id="9815206at2"/>
<dbReference type="Pfam" id="PF04472">
    <property type="entry name" value="SepF"/>
    <property type="match status" value="1"/>
</dbReference>
<dbReference type="EMBL" id="JQBZ01000025">
    <property type="protein sequence ID" value="KRN88956.1"/>
    <property type="molecule type" value="Genomic_DNA"/>
</dbReference>
<dbReference type="GO" id="GO:0043093">
    <property type="term" value="P:FtsZ-dependent cytokinesis"/>
    <property type="evidence" value="ECO:0007669"/>
    <property type="project" value="UniProtKB-UniRule"/>
</dbReference>
<dbReference type="GO" id="GO:0000917">
    <property type="term" value="P:division septum assembly"/>
    <property type="evidence" value="ECO:0007669"/>
    <property type="project" value="UniProtKB-KW"/>
</dbReference>
<keyword evidence="2 5" id="KW-0717">Septation</keyword>
<gene>
    <name evidence="5" type="primary">sepF</name>
    <name evidence="6" type="ORF">IV53_GL000926</name>
</gene>
<dbReference type="RefSeq" id="WP_027107359.1">
    <property type="nucleotide sequence ID" value="NZ_JQBZ01000025.1"/>
</dbReference>
<dbReference type="GO" id="GO:0005737">
    <property type="term" value="C:cytoplasm"/>
    <property type="evidence" value="ECO:0007669"/>
    <property type="project" value="UniProtKB-SubCell"/>
</dbReference>
<sequence length="139" mass="15927">MSFSEKINNWFGSYPEEDEISNEQPPVKTNSKQVMSLVNSKQTTQINEKKIMLFEPRVFSDVKTMAGRLLNDQAVVVNFQRMSEEQAYRVVDFLSGVIFAIDGDMQRIGEQIFLCTPHDYVVEGSLTNATRSQFEQGEF</sequence>
<dbReference type="HAMAP" id="MF_01197">
    <property type="entry name" value="SepF"/>
    <property type="match status" value="1"/>
</dbReference>
<dbReference type="PANTHER" id="PTHR35798">
    <property type="entry name" value="CELL DIVISION PROTEIN SEPF"/>
    <property type="match status" value="1"/>
</dbReference>